<evidence type="ECO:0000259" key="1">
    <source>
        <dbReference type="Pfam" id="PF21789"/>
    </source>
</evidence>
<dbReference type="InParanoid" id="A0A7M7Q6R6"/>
<feature type="domain" description="Transposable element P transposase-like RNase H C-terminal" evidence="1">
    <location>
        <begin position="125"/>
        <end position="152"/>
    </location>
</feature>
<dbReference type="Pfam" id="PF21789">
    <property type="entry name" value="TNP-like_RNaseH_C"/>
    <property type="match status" value="1"/>
</dbReference>
<dbReference type="RefSeq" id="XP_031781250.1">
    <property type="nucleotide sequence ID" value="XM_031925390.1"/>
</dbReference>
<dbReference type="EnsemblMetazoa" id="XM_031925390">
    <property type="protein sequence ID" value="XP_031781250"/>
    <property type="gene ID" value="LOC107981268"/>
</dbReference>
<organism evidence="2 3">
    <name type="scientific">Nasonia vitripennis</name>
    <name type="common">Parasitic wasp</name>
    <dbReference type="NCBI Taxonomy" id="7425"/>
    <lineage>
        <taxon>Eukaryota</taxon>
        <taxon>Metazoa</taxon>
        <taxon>Ecdysozoa</taxon>
        <taxon>Arthropoda</taxon>
        <taxon>Hexapoda</taxon>
        <taxon>Insecta</taxon>
        <taxon>Pterygota</taxon>
        <taxon>Neoptera</taxon>
        <taxon>Endopterygota</taxon>
        <taxon>Hymenoptera</taxon>
        <taxon>Apocrita</taxon>
        <taxon>Proctotrupomorpha</taxon>
        <taxon>Chalcidoidea</taxon>
        <taxon>Pteromalidae</taxon>
        <taxon>Pteromalinae</taxon>
        <taxon>Nasonia</taxon>
    </lineage>
</organism>
<dbReference type="KEGG" id="nvi:107981268"/>
<accession>A0A7M7Q6R6</accession>
<dbReference type="InterPro" id="IPR048367">
    <property type="entry name" value="TNP-like_RNaseH_C"/>
</dbReference>
<protein>
    <recommendedName>
        <fullName evidence="1">Transposable element P transposase-like RNase H C-terminal domain-containing protein</fullName>
    </recommendedName>
</protein>
<keyword evidence="3" id="KW-1185">Reference proteome</keyword>
<dbReference type="GeneID" id="107981268"/>
<sequence>MNVALAFQFFGVADAIDLLKDKHPDLQDCEGSMKLCRRVKALITAMNSRTPMNTLRPDNEMWKNIESFLHFLREWESKAKKEINKYEFITDQTCYGLKVSLQGALEICRFLAKDCNFKYLMTARLNQDNLERFFGMMRNCCGSNDYPDSALFIQMHKLVSTYSLVKPQKGSNISGGEIIDILLKIKDIQNIDERQQQCNAQIGTILDKGLNTDILPDAAKIMEDHDYFKYSTSDYVTAYVAGFVARKGNRFARLLQINKK</sequence>
<proteinExistence type="predicted"/>
<dbReference type="AlphaFoldDB" id="A0A7M7Q6R6"/>
<evidence type="ECO:0000313" key="2">
    <source>
        <dbReference type="EnsemblMetazoa" id="XP_031781250"/>
    </source>
</evidence>
<reference evidence="2" key="1">
    <citation type="submission" date="2021-01" db="UniProtKB">
        <authorList>
            <consortium name="EnsemblMetazoa"/>
        </authorList>
    </citation>
    <scope>IDENTIFICATION</scope>
</reference>
<evidence type="ECO:0000313" key="3">
    <source>
        <dbReference type="Proteomes" id="UP000002358"/>
    </source>
</evidence>
<name>A0A7M7Q6R6_NASVI</name>
<dbReference type="OrthoDB" id="6485269at2759"/>
<dbReference type="Proteomes" id="UP000002358">
    <property type="component" value="Unassembled WGS sequence"/>
</dbReference>
<dbReference type="SMR" id="A0A7M7Q6R6"/>